<feature type="region of interest" description="C-terminal hotdog fold" evidence="5">
    <location>
        <begin position="1074"/>
        <end position="1218"/>
    </location>
</feature>
<feature type="domain" description="Ketosynthase family 3 (KS3)" evidence="8">
    <location>
        <begin position="1812"/>
        <end position="2238"/>
    </location>
</feature>
<keyword evidence="11 12" id="KW-0002">3D-structure</keyword>
<evidence type="ECO:0000256" key="5">
    <source>
        <dbReference type="PROSITE-ProRule" id="PRU01363"/>
    </source>
</evidence>
<feature type="domain" description="PKS/mFAS DH" evidence="9">
    <location>
        <begin position="936"/>
        <end position="1218"/>
    </location>
</feature>
<dbReference type="SUPFAM" id="SSF52151">
    <property type="entry name" value="FabD/lysophospholipase-like"/>
    <property type="match status" value="2"/>
</dbReference>
<dbReference type="InterPro" id="IPR020806">
    <property type="entry name" value="PKS_PP-bd"/>
</dbReference>
<dbReference type="PDB" id="5O15">
    <property type="method" value="X-ray"/>
    <property type="resolution" value="1.17 A"/>
    <property type="chains" value="A/B=918-1228"/>
</dbReference>
<organism evidence="10">
    <name type="scientific">Sorangium cellulosum</name>
    <name type="common">Polyangium cellulosum</name>
    <dbReference type="NCBI Taxonomy" id="56"/>
    <lineage>
        <taxon>Bacteria</taxon>
        <taxon>Pseudomonadati</taxon>
        <taxon>Myxococcota</taxon>
        <taxon>Polyangia</taxon>
        <taxon>Polyangiales</taxon>
        <taxon>Polyangiaceae</taxon>
        <taxon>Sorangium</taxon>
    </lineage>
</organism>
<name>A1YBQ4_SORCE</name>
<dbReference type="CDD" id="cd00833">
    <property type="entry name" value="PKS"/>
    <property type="match status" value="2"/>
</dbReference>
<feature type="region of interest" description="N-terminal hotdog fold" evidence="5">
    <location>
        <begin position="2720"/>
        <end position="2844"/>
    </location>
</feature>
<evidence type="ECO:0000259" key="7">
    <source>
        <dbReference type="PROSITE" id="PS50075"/>
    </source>
</evidence>
<dbReference type="SUPFAM" id="SSF51735">
    <property type="entry name" value="NAD(P)-binding Rossmann-fold domains"/>
    <property type="match status" value="4"/>
</dbReference>
<evidence type="ECO:0000256" key="3">
    <source>
        <dbReference type="ARBA" id="ARBA00022679"/>
    </source>
</evidence>
<reference evidence="10" key="1">
    <citation type="journal article" date="2006" name="Chem. Biol.">
        <title>Analysis of the ambruticin and jerangolid gene clusters of Sorangium cellulosum reveals unusual mechanisms of polyketide biosynthesis.</title>
        <authorList>
            <person name="Julien B."/>
            <person name="Tian Z.Q."/>
            <person name="Reid R."/>
            <person name="Reeves C.D."/>
        </authorList>
    </citation>
    <scope>NUCLEOTIDE SEQUENCE</scope>
    <source>
        <strain evidence="10">So ce10</strain>
    </source>
</reference>
<keyword evidence="2" id="KW-0597">Phosphoprotein</keyword>
<dbReference type="InterPro" id="IPR014030">
    <property type="entry name" value="Ketoacyl_synth_N"/>
</dbReference>
<comment type="function">
    <text evidence="4">Involved in production of the polyketide antibiotic thailandamide.</text>
</comment>
<evidence type="ECO:0007829" key="11">
    <source>
        <dbReference type="PDB" id="5O15"/>
    </source>
</evidence>
<dbReference type="SUPFAM" id="SSF55048">
    <property type="entry name" value="Probable ACP-binding domain of malonyl-CoA ACP transacylase"/>
    <property type="match status" value="2"/>
</dbReference>
<dbReference type="InterPro" id="IPR014043">
    <property type="entry name" value="Acyl_transferase_dom"/>
</dbReference>
<evidence type="ECO:0007829" key="12">
    <source>
        <dbReference type="PDB" id="5O16"/>
    </source>
</evidence>
<dbReference type="InterPro" id="IPR006162">
    <property type="entry name" value="Ppantetheine_attach_site"/>
</dbReference>
<dbReference type="Gene3D" id="3.40.366.10">
    <property type="entry name" value="Malonyl-Coenzyme A Acyl Carrier Protein, domain 2"/>
    <property type="match status" value="2"/>
</dbReference>
<dbReference type="GO" id="GO:0006633">
    <property type="term" value="P:fatty acid biosynthetic process"/>
    <property type="evidence" value="ECO:0007669"/>
    <property type="project" value="InterPro"/>
</dbReference>
<dbReference type="Pfam" id="PF00550">
    <property type="entry name" value="PP-binding"/>
    <property type="match status" value="2"/>
</dbReference>
<dbReference type="InterPro" id="IPR016035">
    <property type="entry name" value="Acyl_Trfase/lysoPLipase"/>
</dbReference>
<dbReference type="Pfam" id="PF21089">
    <property type="entry name" value="PKS_DH_N"/>
    <property type="match status" value="2"/>
</dbReference>
<evidence type="ECO:0000256" key="2">
    <source>
        <dbReference type="ARBA" id="ARBA00022553"/>
    </source>
</evidence>
<dbReference type="Gene3D" id="3.30.70.3290">
    <property type="match status" value="2"/>
</dbReference>
<accession>A1YBQ4</accession>
<dbReference type="Pfam" id="PF00698">
    <property type="entry name" value="Acyl_transf_1"/>
    <property type="match status" value="2"/>
</dbReference>
<dbReference type="InterPro" id="IPR049551">
    <property type="entry name" value="PKS_DH_C"/>
</dbReference>
<dbReference type="Gene3D" id="3.40.50.720">
    <property type="entry name" value="NAD(P)-binding Rossmann-like Domain"/>
    <property type="match status" value="2"/>
</dbReference>
<protein>
    <submittedName>
        <fullName evidence="10">AmbC</fullName>
    </submittedName>
</protein>
<dbReference type="InterPro" id="IPR057326">
    <property type="entry name" value="KR_dom"/>
</dbReference>
<feature type="domain" description="Ketosynthase family 3 (KS3)" evidence="8">
    <location>
        <begin position="33"/>
        <end position="459"/>
    </location>
</feature>
<gene>
    <name evidence="10" type="primary">ambC</name>
</gene>
<dbReference type="PDBsum" id="5O16"/>
<evidence type="ECO:0000256" key="6">
    <source>
        <dbReference type="SAM" id="MobiDB-lite"/>
    </source>
</evidence>
<dbReference type="PDBsum" id="5O15"/>
<feature type="domain" description="PKS/mFAS DH" evidence="9">
    <location>
        <begin position="2720"/>
        <end position="3005"/>
    </location>
</feature>
<feature type="active site" description="Proton acceptor; for dehydratase activity" evidence="5">
    <location>
        <position position="968"/>
    </location>
</feature>
<dbReference type="PROSITE" id="PS00606">
    <property type="entry name" value="KS3_1"/>
    <property type="match status" value="2"/>
</dbReference>
<dbReference type="PANTHER" id="PTHR43775:SF51">
    <property type="entry name" value="INACTIVE PHENOLPHTHIOCEROL SYNTHESIS POLYKETIDE SYNTHASE TYPE I PKS1-RELATED"/>
    <property type="match status" value="1"/>
</dbReference>
<feature type="active site" description="Proton donor; for dehydratase activity" evidence="5">
    <location>
        <position position="1132"/>
    </location>
</feature>
<dbReference type="Gene3D" id="3.40.47.10">
    <property type="match status" value="2"/>
</dbReference>
<dbReference type="FunFam" id="3.40.366.10:FF:000002">
    <property type="entry name" value="Probable polyketide synthase 2"/>
    <property type="match status" value="2"/>
</dbReference>
<dbReference type="InterPro" id="IPR016036">
    <property type="entry name" value="Malonyl_transacylase_ACP-bd"/>
</dbReference>
<feature type="region of interest" description="N-terminal hotdog fold" evidence="5">
    <location>
        <begin position="936"/>
        <end position="1060"/>
    </location>
</feature>
<dbReference type="PDB" id="5O16">
    <property type="method" value="X-ray"/>
    <property type="resolution" value="2.75 A"/>
    <property type="chains" value="A/B=918-1228"/>
</dbReference>
<dbReference type="GO" id="GO:0004315">
    <property type="term" value="F:3-oxoacyl-[acyl-carrier-protein] synthase activity"/>
    <property type="evidence" value="ECO:0007669"/>
    <property type="project" value="InterPro"/>
</dbReference>
<reference evidence="11 12" key="2">
    <citation type="journal article" date="2018" name="Angew. Chem. Int. Ed.">
        <title>Insights into the Dual Activity of a Bifunctional Dehydratase-Cyclase Domain.</title>
        <authorList>
            <person name="Sung K.H."/>
            <person name="Berkhan G."/>
            <person name="Hollmann T."/>
            <person name="Wagner L."/>
            <person name="Blankenfeldt W."/>
            <person name="Hahn F."/>
        </authorList>
    </citation>
    <scope>X-RAY CRYSTALLOGRAPHY (1.17 ANGSTROMS) OF 918-1228</scope>
</reference>
<dbReference type="SUPFAM" id="SSF47336">
    <property type="entry name" value="ACP-like"/>
    <property type="match status" value="2"/>
</dbReference>
<feature type="region of interest" description="C-terminal hotdog fold" evidence="5">
    <location>
        <begin position="2858"/>
        <end position="3005"/>
    </location>
</feature>
<dbReference type="Pfam" id="PF02801">
    <property type="entry name" value="Ketoacyl-synt_C"/>
    <property type="match status" value="2"/>
</dbReference>
<dbReference type="InterPro" id="IPR001227">
    <property type="entry name" value="Ac_transferase_dom_sf"/>
</dbReference>
<dbReference type="InterPro" id="IPR049552">
    <property type="entry name" value="PKS_DH_N"/>
</dbReference>
<dbReference type="InterPro" id="IPR042104">
    <property type="entry name" value="PKS_dehydratase_sf"/>
</dbReference>
<dbReference type="InterPro" id="IPR020807">
    <property type="entry name" value="PKS_DH"/>
</dbReference>
<dbReference type="SUPFAM" id="SSF53901">
    <property type="entry name" value="Thiolase-like"/>
    <property type="match status" value="2"/>
</dbReference>
<dbReference type="InterPro" id="IPR014031">
    <property type="entry name" value="Ketoacyl_synth_C"/>
</dbReference>
<dbReference type="PROSITE" id="PS50075">
    <property type="entry name" value="CARRIER"/>
    <property type="match status" value="2"/>
</dbReference>
<dbReference type="SMART" id="SM00827">
    <property type="entry name" value="PKS_AT"/>
    <property type="match status" value="2"/>
</dbReference>
<dbReference type="InterPro" id="IPR036291">
    <property type="entry name" value="NAD(P)-bd_dom_sf"/>
</dbReference>
<feature type="active site" description="Proton donor; for dehydratase activity" evidence="5">
    <location>
        <position position="2919"/>
    </location>
</feature>
<sequence length="3655" mass="379933">MKEDISARQALEKSFIELRRIKRELDQLKAKSSEPIAIVSMACRLPGGVDTPAALWQLLSEGRDAIGPFPEGRGWDVAGLYDPDPDAPGKSITAQGGFLYDADRFDPAFFAISPREAERMDPQQRLLLECAWEALERAGLAPHSLEASATGVFVGLSVTDYGGRLLHEPEALDGYIATGTLPSVGSGRIAYTLGLRGPAVTVDTACSSSLVSLHLACMSLRAGECDLALAGGATVMATPMAFIEFSRQRGTALDGRCKAFGAGADGAGWSEGCGILTLKRLSDARRDGDRVLAVIRGSAVNQDGRSQGLTAPNGPAQQDVIRQALAAAGLTPADVDAVEAHGTGTRLGDPIEAQALLATYGTAHTAERPLWLGSLKSNLGHTQAAAGVSGLMKLVLAMQHAELPRTLHADPPSPHVDWSRGHVKLLNEPVPWPRTDRPRRAAVSSFGFSGTNAHVIVEEAPAASTEATTRGEKTPAAAPPSTLPLLVSGADEAALRAHAGRWAAWLAAHPEAGWADVVYTAAARRTHLGARAALTAADAAGAVAALTALSQGQPHAALAVGEARARGKVVFVFPGQGSQWPAMGRALLSQSEVFAAAVAACDAALRPFTGWSVLSVLRGDTGAEVPPLERVDVVQPALFAMAVGLAAVWRAWGLEPSAVVGHSQGEVPAAYVAGALSLEDAARIVALRSRLVRRLSGTGAMAVIELPVGEVEQRLSRFGGALSVAAVNTPRSTVVSGDAEAVDRLLTEFEGEQVFARKVNVDYASHSRHIDGLLPELEDGLGAVRPRASTIPFYSTVTGTVLTGAELDAAYWCRNLREPVRLDRALSRLLDDGHGLFVEVSAHPVLTLPLTGASATSGGVVVGSLQRDDGGLGRLLGVLAALHVHGHDVDWRAVLAPWGGGVADLPTYAFQRQRYWLEAPRGRAGLESGGLLAVKHPWLSAAVRLADRDGYVLSGRLSTVEHAWVLDHVVLGTVILPGTAFVELALAAADAVGLPSVSELTIEAPLALPARGAVTLQVTVEALDATGRRGFAVHSRPDGAHDAPWTAHARGVLGAAPAAATTAWAAGAWPPAGAEPVDVTRWVEALDAWVGPAFRGVTAAWRVGRSIYADLALPEGVSERAQDFGLHPALLDAALQALLRAELGAGSSPREGIPMPFAWSDVALEARGAAALRARVEVEDASDGDQLAASIELADAQGQPVARAGTFRARWATAEHVRKAAAGASERDLYRVTWTDVALEEAAWAPEEHIVLGGDGALAAALGARTAALPELIAALPEGAAAPRRLVIDAAAGDPGDGLVAAAHAATQRVLSLVQGWLSEARLADSELVVVTRGAVAAGPDDGVAALSHAPLWGLVRTARQENPGRAVRLVDLGPEPLDGALVRRAVAAAEEPELALRGGAARAPRLREVRAGAADAARPTRLDPGGTVLITGGTGELGRQVARHLVAAHGVRHLVLTSRRGMDAPDAAALVDELRAAGAATVDVAACDVADGAALGAVIAAIPAAHPLTAVVHMAGVLDDVIVTKLSAEQLARVLRPKIDGGWHLAAATRGHRLAAFVLFSSAAGTLGSAGQANYAAANAFLDALAAQLRARGVPAMSLAWGFWEQAGLGMTAHLGAADLARLRRQGIAPIALAQGMQLLDRALARPEAALVPAALDLSALQRAASDAGQVPALLRGLVRPAAGRRAASPAAAATGAAALRARLSALPEAERAGALLELVRAEAAAVLQLAGPAQVPADKPLKELGLTSLTAVELRNRLGARAETALPATLAFDHPTPRAIADLLLQRAFSELAAAGATRAQAPRARGAHDEPIAIVSMACRLPGGVDTPAALWQLLSEGRDAIGPFPEGRGWDVAGLYDPDPDAPGKSVTNLGGFLYDADRFDPTFFGISPREAERMDPQQRLLLECAWEALERAGLAPHSLEASATGVFVGLVYSDYGGRLLEHLEVFDGYVATGSFPSVGSGRIAYTLGLRGPAVTVDTACSSSLVSLHLACMSLRAGECDLALAGGATVMATPMAFIEFSRQRGMAPDARCKAFGAAANGIGPAEGCGLLVLKRLSDARRDGDRVLAVLRGSAVNQDGRSQGLTAPNGPAQQDVIRQALAAAGLTPADIDAVEAHGTGTRLGDPIEAQALLATYGTAHTAERPLWLGSIKSNLGHTQAAAGVVGLMKLVLAMQHAELPRTLYAEPRSPHIDWSQGHINLLNEPVPWPRTDRPRRAAVSSFGISGTNAHVIVEEAPAAAQTAAEAAAAVPSTLPLLLSGRDEPALRAQAGRLAEHLRAHPDQRLLDVAASLATTRTHLATRLALPLAPDAATEELGARLAEFASGGPAPSGAAVTAPGQPPGKVAVLFTGQGSQRAGMGRALYATHPVFRAALDAACAELDRHLDRPLMSVLFADAGSEAAALLDQTAWAQPALFALEVALYRQWDAWGLRPELLLGHSIGELAAAHIAGVLDLADASALVAARGRLMQALPLGGAMASVEATEDELRPLLDQHTGRLSLAALNTPRQSVVSGDEPAVDQVCAHFTALGRRAKRLVVSHAFHSAHMEPMLDAFARVARGLTFHPPRLPIVSSVTGARASADELTSPDYWVRQVREPVRFADGMRALHAAGAATFVECGPHGVLSAAGAECLAPDGARDAGFVPSLRKDRDEALALVHAACAVHVRGHALDWLRLFDPSGARRVELPTYAFQRQRYWLQAPRPRPSLEGVGLTAANHPWLGAAVRLADRDGYVLSGRLSTLDHPWVLDHVVAGTVILPGTAFVDLAWAAAEVVGAAAVSEVTFTTPLVLPPRSVVELQVRIGEPDASGRRTFAAYSRPDAASEAEWTQHATGVLSAQAAAGADVADLSVWPPPGAEVVALDGGYAWLAAQGYGYGPAFQALREVWRAGTTLYARVALPDAVADTAQSFGIHPALLDAVLHSLLARSPQEEASDDDKVLLAFAFSDVVIEARGAAEVRVRLNKQAGDDGEGLTASIHLADAQGRPVARVGAFQARATTTERVRALAGASERDLHRVTWTDVTLDEAPWAHEDSVVVGGDGALAAALGVRAVAGLPELFAGGAAAPRRLVIDATAGDPGDGLVAATHAATQRGLALLQGWLAEARLASTELVLVTRGATAAEPDEGVAALSHAPLWGLVRAAREEHPARALRLVDLGREAPDGAVLRRAIAADDEPELVVRRGALRAARLSLAHAAPDAAGRATRLAPGGTVLITGGTGELGRQVARHLVTAHGVRHLVLTSRRGMDAPDAAALVEALRAAGAATVEIAACDVADRDALAAVLRAIPAAHPLTAVVHTAGVLEDGVVTGLSAEQLARVLRPKVDGAWQLYEATRDAPLAAFMLFSSAAGTLGSAGQANYAAANAFLDALAAELRTRGVPAMSLAWGFWEQGGIGMTAHLGAADLARMKRQGIVPMAVTHGLRLLDRALERPEATLVPLSLDVAALQRAAGDAGRVPALLRGLVRPAAARHTAVPAAAATGATGLRARLLPLSEAERQDVLLDLVRTEIADILALSGPAAVPPDQPIRELGLDSLTAVDVRSRLVQRSEIDLPVTLAYDYPTARAIAGHLSEQMGLEGAPEDRESALDEAQIRALLMQIPISTLRQSGLLGDLVRLASPQAPPREEGESETLSFDHLGNEEFLSLASKLIAEEGS</sequence>
<feature type="domain" description="Carrier" evidence="7">
    <location>
        <begin position="3499"/>
        <end position="3574"/>
    </location>
</feature>
<evidence type="ECO:0000313" key="10">
    <source>
        <dbReference type="EMBL" id="ABK32257.1"/>
    </source>
</evidence>
<dbReference type="PROSITE" id="PS52004">
    <property type="entry name" value="KS3_2"/>
    <property type="match status" value="2"/>
</dbReference>
<feature type="active site" description="Proton acceptor; for dehydratase activity" evidence="5">
    <location>
        <position position="2752"/>
    </location>
</feature>
<dbReference type="InterPro" id="IPR009081">
    <property type="entry name" value="PP-bd_ACP"/>
</dbReference>
<dbReference type="Pfam" id="PF00109">
    <property type="entry name" value="ketoacyl-synt"/>
    <property type="match status" value="2"/>
</dbReference>
<keyword evidence="1" id="KW-0596">Phosphopantetheine</keyword>
<evidence type="ECO:0000259" key="9">
    <source>
        <dbReference type="PROSITE" id="PS52019"/>
    </source>
</evidence>
<dbReference type="SMART" id="SM01294">
    <property type="entry name" value="PKS_PP_betabranch"/>
    <property type="match status" value="1"/>
</dbReference>
<dbReference type="FunFam" id="3.40.47.10:FF:000019">
    <property type="entry name" value="Polyketide synthase type I"/>
    <property type="match status" value="2"/>
</dbReference>
<dbReference type="PROSITE" id="PS00012">
    <property type="entry name" value="PHOSPHOPANTETHEINE"/>
    <property type="match status" value="1"/>
</dbReference>
<dbReference type="SMART" id="SM00823">
    <property type="entry name" value="PKS_PP"/>
    <property type="match status" value="2"/>
</dbReference>
<dbReference type="InterPro" id="IPR013968">
    <property type="entry name" value="PKS_KR"/>
</dbReference>
<dbReference type="InterPro" id="IPR018201">
    <property type="entry name" value="Ketoacyl_synth_AS"/>
</dbReference>
<dbReference type="SMART" id="SM00826">
    <property type="entry name" value="PKS_DH"/>
    <property type="match status" value="2"/>
</dbReference>
<dbReference type="InterPro" id="IPR049900">
    <property type="entry name" value="PKS_mFAS_DH"/>
</dbReference>
<dbReference type="Gene3D" id="1.10.1200.10">
    <property type="entry name" value="ACP-like"/>
    <property type="match status" value="2"/>
</dbReference>
<feature type="region of interest" description="Disordered" evidence="6">
    <location>
        <begin position="462"/>
        <end position="481"/>
    </location>
</feature>
<dbReference type="CDD" id="cd08956">
    <property type="entry name" value="KR_3_FAS_SDR_x"/>
    <property type="match status" value="2"/>
</dbReference>
<dbReference type="SMR" id="A1YBQ4"/>
<dbReference type="GO" id="GO:0004312">
    <property type="term" value="F:fatty acid synthase activity"/>
    <property type="evidence" value="ECO:0007669"/>
    <property type="project" value="TreeGrafter"/>
</dbReference>
<feature type="compositionally biased region" description="Low complexity" evidence="6">
    <location>
        <begin position="462"/>
        <end position="476"/>
    </location>
</feature>
<keyword evidence="3" id="KW-0808">Transferase</keyword>
<evidence type="ECO:0000256" key="4">
    <source>
        <dbReference type="ARBA" id="ARBA00054155"/>
    </source>
</evidence>
<dbReference type="InterPro" id="IPR032821">
    <property type="entry name" value="PKS_assoc"/>
</dbReference>
<dbReference type="PANTHER" id="PTHR43775">
    <property type="entry name" value="FATTY ACID SYNTHASE"/>
    <property type="match status" value="1"/>
</dbReference>
<dbReference type="InterPro" id="IPR036736">
    <property type="entry name" value="ACP-like_sf"/>
</dbReference>
<dbReference type="EMBL" id="DQ897667">
    <property type="protein sequence ID" value="ABK32257.1"/>
    <property type="molecule type" value="Genomic_DNA"/>
</dbReference>
<dbReference type="RefSeq" id="WP_433930450.1">
    <property type="nucleotide sequence ID" value="NZ_CP162580.1"/>
</dbReference>
<dbReference type="InterPro" id="IPR050091">
    <property type="entry name" value="PKS_NRPS_Biosynth_Enz"/>
</dbReference>
<dbReference type="InterPro" id="IPR020841">
    <property type="entry name" value="PKS_Beta-ketoAc_synthase_dom"/>
</dbReference>
<dbReference type="SMART" id="SM00825">
    <property type="entry name" value="PKS_KS"/>
    <property type="match status" value="2"/>
</dbReference>
<dbReference type="Pfam" id="PF08659">
    <property type="entry name" value="KR"/>
    <property type="match status" value="2"/>
</dbReference>
<proteinExistence type="evidence at protein level"/>
<evidence type="ECO:0000259" key="8">
    <source>
        <dbReference type="PROSITE" id="PS52004"/>
    </source>
</evidence>
<dbReference type="SMART" id="SM00822">
    <property type="entry name" value="PKS_KR"/>
    <property type="match status" value="2"/>
</dbReference>
<dbReference type="GO" id="GO:0031177">
    <property type="term" value="F:phosphopantetheine binding"/>
    <property type="evidence" value="ECO:0007669"/>
    <property type="project" value="InterPro"/>
</dbReference>
<feature type="domain" description="Carrier" evidence="7">
    <location>
        <begin position="1715"/>
        <end position="1790"/>
    </location>
</feature>
<dbReference type="Pfam" id="PF14765">
    <property type="entry name" value="PS-DH"/>
    <property type="match status" value="2"/>
</dbReference>
<dbReference type="InterPro" id="IPR016039">
    <property type="entry name" value="Thiolase-like"/>
</dbReference>
<dbReference type="Pfam" id="PF16197">
    <property type="entry name" value="KAsynt_C_assoc"/>
    <property type="match status" value="2"/>
</dbReference>
<evidence type="ECO:0000256" key="1">
    <source>
        <dbReference type="ARBA" id="ARBA00022450"/>
    </source>
</evidence>
<dbReference type="PROSITE" id="PS52019">
    <property type="entry name" value="PKS_MFAS_DH"/>
    <property type="match status" value="2"/>
</dbReference>
<dbReference type="Gene3D" id="3.10.129.110">
    <property type="entry name" value="Polyketide synthase dehydratase"/>
    <property type="match status" value="2"/>
</dbReference>